<keyword evidence="1" id="KW-0472">Membrane</keyword>
<organism evidence="2">
    <name type="scientific">marine sediment metagenome</name>
    <dbReference type="NCBI Taxonomy" id="412755"/>
    <lineage>
        <taxon>unclassified sequences</taxon>
        <taxon>metagenomes</taxon>
        <taxon>ecological metagenomes</taxon>
    </lineage>
</organism>
<keyword evidence="1" id="KW-0812">Transmembrane</keyword>
<dbReference type="AlphaFoldDB" id="A0A0F9T6L8"/>
<comment type="caution">
    <text evidence="2">The sequence shown here is derived from an EMBL/GenBank/DDBJ whole genome shotgun (WGS) entry which is preliminary data.</text>
</comment>
<protein>
    <submittedName>
        <fullName evidence="2">Uncharacterized protein</fullName>
    </submittedName>
</protein>
<evidence type="ECO:0000313" key="2">
    <source>
        <dbReference type="EMBL" id="KKN70567.1"/>
    </source>
</evidence>
<evidence type="ECO:0000256" key="1">
    <source>
        <dbReference type="SAM" id="Phobius"/>
    </source>
</evidence>
<accession>A0A0F9T6L8</accession>
<reference evidence="2" key="1">
    <citation type="journal article" date="2015" name="Nature">
        <title>Complex archaea that bridge the gap between prokaryotes and eukaryotes.</title>
        <authorList>
            <person name="Spang A."/>
            <person name="Saw J.H."/>
            <person name="Jorgensen S.L."/>
            <person name="Zaremba-Niedzwiedzka K."/>
            <person name="Martijn J."/>
            <person name="Lind A.E."/>
            <person name="van Eijk R."/>
            <person name="Schleper C."/>
            <person name="Guy L."/>
            <person name="Ettema T.J."/>
        </authorList>
    </citation>
    <scope>NUCLEOTIDE SEQUENCE</scope>
</reference>
<keyword evidence="1" id="KW-1133">Transmembrane helix</keyword>
<dbReference type="EMBL" id="LAZR01000401">
    <property type="protein sequence ID" value="KKN70567.1"/>
    <property type="molecule type" value="Genomic_DNA"/>
</dbReference>
<gene>
    <name evidence="2" type="ORF">LCGC14_0429980</name>
</gene>
<feature type="transmembrane region" description="Helical" evidence="1">
    <location>
        <begin position="37"/>
        <end position="58"/>
    </location>
</feature>
<name>A0A0F9T6L8_9ZZZZ</name>
<sequence>MTHVRYILDKGIPTSFDGPKKEFWVYQDNVPTRDDTIVIYGAVFSVSGVMWLLGACMYDEYTLSTLPPEESRTKRDAGLHAVVVSLKYLRDIS</sequence>
<proteinExistence type="predicted"/>